<evidence type="ECO:0000256" key="1">
    <source>
        <dbReference type="SAM" id="MobiDB-lite"/>
    </source>
</evidence>
<feature type="compositionally biased region" description="Basic and acidic residues" evidence="1">
    <location>
        <begin position="37"/>
        <end position="48"/>
    </location>
</feature>
<comment type="caution">
    <text evidence="4">The sequence shown here is derived from an EMBL/GenBank/DDBJ whole genome shotgun (WGS) entry which is preliminary data.</text>
</comment>
<organism evidence="4 5">
    <name type="scientific">Neofusicoccum ribis</name>
    <dbReference type="NCBI Taxonomy" id="45134"/>
    <lineage>
        <taxon>Eukaryota</taxon>
        <taxon>Fungi</taxon>
        <taxon>Dikarya</taxon>
        <taxon>Ascomycota</taxon>
        <taxon>Pezizomycotina</taxon>
        <taxon>Dothideomycetes</taxon>
        <taxon>Dothideomycetes incertae sedis</taxon>
        <taxon>Botryosphaeriales</taxon>
        <taxon>Botryosphaeriaceae</taxon>
        <taxon>Neofusicoccum</taxon>
    </lineage>
</organism>
<gene>
    <name evidence="4" type="ORF">SLS56_009853</name>
</gene>
<dbReference type="InterPro" id="IPR024642">
    <property type="entry name" value="SUZ-C"/>
</dbReference>
<dbReference type="EMBL" id="JAJVDC020000177">
    <property type="protein sequence ID" value="KAL1619980.1"/>
    <property type="molecule type" value="Genomic_DNA"/>
</dbReference>
<protein>
    <recommendedName>
        <fullName evidence="6">SUZ domain-containing protein</fullName>
    </recommendedName>
</protein>
<name>A0ABR3SG49_9PEZI</name>
<dbReference type="InterPro" id="IPR024771">
    <property type="entry name" value="SUZ"/>
</dbReference>
<feature type="region of interest" description="Disordered" evidence="1">
    <location>
        <begin position="1"/>
        <end position="265"/>
    </location>
</feature>
<dbReference type="Proteomes" id="UP001521116">
    <property type="component" value="Unassembled WGS sequence"/>
</dbReference>
<feature type="compositionally biased region" description="Gly residues" evidence="1">
    <location>
        <begin position="245"/>
        <end position="265"/>
    </location>
</feature>
<sequence length="265" mass="28999">MSASKGNVPDAWDDDWENIADKQDQAPPEPQLPKKLTKAERRAQHAEFNRQLWESAETPKEAPLFLQAKSDAPVKTDFKAPVKVLSRKPPPKVLSRDPAATNQDDEDSEEEARKKSEQEFAERQARAQREREEKQRKYAEVRERLFGSSTSDGSQERSASPRGNGGRQFRGKGRGRGGERGDSDPNSSADQSPARGHAAPKRQLYDPGYAAKPNSSYVQRQQDGGSRSRSGTPGMDQPIRAPRGPDGGGRGGFGFAGRGGRGSSS</sequence>
<feature type="domain" description="SUZ-C" evidence="3">
    <location>
        <begin position="212"/>
        <end position="257"/>
    </location>
</feature>
<evidence type="ECO:0000313" key="4">
    <source>
        <dbReference type="EMBL" id="KAL1619980.1"/>
    </source>
</evidence>
<dbReference type="PROSITE" id="PS51938">
    <property type="entry name" value="SUZ_C"/>
    <property type="match status" value="1"/>
</dbReference>
<evidence type="ECO:0008006" key="6">
    <source>
        <dbReference type="Google" id="ProtNLM"/>
    </source>
</evidence>
<keyword evidence="5" id="KW-1185">Reference proteome</keyword>
<evidence type="ECO:0000259" key="2">
    <source>
        <dbReference type="PROSITE" id="PS51673"/>
    </source>
</evidence>
<feature type="compositionally biased region" description="Basic and acidic residues" evidence="1">
    <location>
        <begin position="111"/>
        <end position="145"/>
    </location>
</feature>
<feature type="compositionally biased region" description="Polar residues" evidence="1">
    <location>
        <begin position="147"/>
        <end position="158"/>
    </location>
</feature>
<accession>A0ABR3SG49</accession>
<evidence type="ECO:0000313" key="5">
    <source>
        <dbReference type="Proteomes" id="UP001521116"/>
    </source>
</evidence>
<feature type="domain" description="SUZ" evidence="2">
    <location>
        <begin position="71"/>
        <end position="150"/>
    </location>
</feature>
<proteinExistence type="predicted"/>
<evidence type="ECO:0000259" key="3">
    <source>
        <dbReference type="PROSITE" id="PS51938"/>
    </source>
</evidence>
<dbReference type="PROSITE" id="PS51673">
    <property type="entry name" value="SUZ"/>
    <property type="match status" value="1"/>
</dbReference>
<feature type="compositionally biased region" description="Polar residues" evidence="1">
    <location>
        <begin position="213"/>
        <end position="231"/>
    </location>
</feature>
<reference evidence="4 5" key="1">
    <citation type="submission" date="2024-02" db="EMBL/GenBank/DDBJ databases">
        <title>De novo assembly and annotation of 12 fungi associated with fruit tree decline syndrome in Ontario, Canada.</title>
        <authorList>
            <person name="Sulman M."/>
            <person name="Ellouze W."/>
            <person name="Ilyukhin E."/>
        </authorList>
    </citation>
    <scope>NUCLEOTIDE SEQUENCE [LARGE SCALE GENOMIC DNA]</scope>
    <source>
        <strain evidence="4 5">M1-105</strain>
    </source>
</reference>